<feature type="domain" description="Amidohydrolase 3" evidence="4">
    <location>
        <begin position="96"/>
        <end position="211"/>
    </location>
</feature>
<accession>A0ABY5Y0N7</accession>
<dbReference type="PANTHER" id="PTHR22642:SF2">
    <property type="entry name" value="PROTEIN LONG AFTER FAR-RED 3"/>
    <property type="match status" value="1"/>
</dbReference>
<dbReference type="Pfam" id="PF07969">
    <property type="entry name" value="Amidohydro_3"/>
    <property type="match status" value="2"/>
</dbReference>
<sequence length="1129" mass="122750">MANLGKKVLVYGLCSMLASPFMVLPRQAYANTQNLTVYSGGTIYTMTESLKEVQNNVKPHKAKAVVVDNKTGKIIKVFKENENADMYTKNANYKQVNLGTNVMLPGFIDPHGHFPTASSGLTSIDLNPSPIGDPGVNTLAQLQDKLIQTAKENPDMYQYGISGSGYDDTLLDIKRHPTHEELSVRELGQKPVKIGHSSGHMSVVNTVALKQLFNDTYIKGTLTTTLKNQGVLTSAQSVASAQLIKSGTEIQYEITLNDGTKKTLPGIQMRKDDGKASFPIADADTAVNYMTGLLQESSAEFVAVTSIPAAKDQWIPYAAKDYISRGVTSANDGGTLAFGLALDDAQKALATNALPLRMVIQPRIYLNFGVNINEHTLQNHFTLGWTGMNYTAADEKDRTIGSPSANSPQTGDDITTWYGAFVPTPPGFTGTPATEQNHGKPGSEAADTTYANQLYKKFQADPVGYKDRIMLGTWKYNYDGSIQGYTGYLAQQGYYTKPADLTPFNPAGRTGDEAAGTGEYVVGGKPSVTDPKYFCVGGAHYGNEKSLGNGTYDSVQNAITQYHLQNQGVSLHLNGSWANDDVINFVEQAAFEAKKQGKNITDTRHTVIHAQMQDLQHIQRIMGNYDQFPIDTPRNVKKFTNVWTGVNAMTWQKGAQQANSVNDYNPEEGSYLDQFATGKGNTGQDLRTALGGAGEQNLIRQQNMISSYFVDHTYYWGERHRDIFMGPGRAYNMSPMGWAVKLGHRYTFHNDTPVTPQNPLKSISVATTRLSSGYQAGGIKAQQQPIYGTAGIKEIGQTKKYYPTVEDANSGDTSKMVEFHDFDQRITVLQALHAVTVNSAFSSKIEDRFGSIKEGNWADFVILAQDPFELEKQGTTGLLAIADIPVVTTIVGNNAVFGFLPGTTEGNFVSYLEGSFFDASLAGSTIQTISENADDFTDPASFVPEATLAEAGKSLGKAYLGNVQFTSKIDGTKTVAIYSAQIMGNGDPVSTVKLHKFITPANIKPFTLVGADFDKTQVQTYAGKFWITSKKLDTVLTENDKLEIGNAYYIHFAIEDDSEFDLDKTNKIIQDPVIVTADSLPKAPTAPYAGHGGGGGCTIGTSAQYDLALVILAAFGLLAIRIYRKRDNA</sequence>
<reference evidence="5" key="1">
    <citation type="submission" date="2020-12" db="EMBL/GenBank/DDBJ databases">
        <title>Taurinivorans muris gen. nov., sp. nov., fundamental and realized metabolic niche of a ubiquitous sulfidogenic bacterium in the murine intestine.</title>
        <authorList>
            <person name="Ye H."/>
            <person name="Hanson B.T."/>
            <person name="Loy A."/>
        </authorList>
    </citation>
    <scope>NUCLEOTIDE SEQUENCE</scope>
    <source>
        <strain evidence="5">LT0009</strain>
    </source>
</reference>
<feature type="signal peptide" evidence="3">
    <location>
        <begin position="1"/>
        <end position="30"/>
    </location>
</feature>
<name>A0ABY5Y0N7_9BACT</name>
<dbReference type="PANTHER" id="PTHR22642">
    <property type="entry name" value="IMIDAZOLONEPROPIONASE"/>
    <property type="match status" value="1"/>
</dbReference>
<dbReference type="Gene3D" id="3.10.310.70">
    <property type="match status" value="1"/>
</dbReference>
<dbReference type="InterPro" id="IPR011059">
    <property type="entry name" value="Metal-dep_hydrolase_composite"/>
</dbReference>
<evidence type="ECO:0000256" key="1">
    <source>
        <dbReference type="SAM" id="MobiDB-lite"/>
    </source>
</evidence>
<evidence type="ECO:0000313" key="5">
    <source>
        <dbReference type="EMBL" id="UWX05636.1"/>
    </source>
</evidence>
<keyword evidence="2" id="KW-1133">Transmembrane helix</keyword>
<keyword evidence="6" id="KW-1185">Reference proteome</keyword>
<feature type="region of interest" description="Disordered" evidence="1">
    <location>
        <begin position="425"/>
        <end position="446"/>
    </location>
</feature>
<dbReference type="InterPro" id="IPR013108">
    <property type="entry name" value="Amidohydro_3"/>
</dbReference>
<dbReference type="Proteomes" id="UP001058120">
    <property type="component" value="Chromosome"/>
</dbReference>
<evidence type="ECO:0000256" key="3">
    <source>
        <dbReference type="SAM" id="SignalP"/>
    </source>
</evidence>
<feature type="compositionally biased region" description="Low complexity" evidence="1">
    <location>
        <begin position="425"/>
        <end position="434"/>
    </location>
</feature>
<keyword evidence="3" id="KW-0732">Signal</keyword>
<organism evidence="5 6">
    <name type="scientific">Taurinivorans muris</name>
    <dbReference type="NCBI Taxonomy" id="2787751"/>
    <lineage>
        <taxon>Bacteria</taxon>
        <taxon>Pseudomonadati</taxon>
        <taxon>Thermodesulfobacteriota</taxon>
        <taxon>Desulfovibrionia</taxon>
        <taxon>Desulfovibrionales</taxon>
        <taxon>Desulfovibrionaceae</taxon>
        <taxon>Taurinivorans</taxon>
    </lineage>
</organism>
<feature type="transmembrane region" description="Helical" evidence="2">
    <location>
        <begin position="1105"/>
        <end position="1123"/>
    </location>
</feature>
<gene>
    <name evidence="5" type="ORF">JBF11_09355</name>
</gene>
<dbReference type="EMBL" id="CP065938">
    <property type="protein sequence ID" value="UWX05636.1"/>
    <property type="molecule type" value="Genomic_DNA"/>
</dbReference>
<evidence type="ECO:0000259" key="4">
    <source>
        <dbReference type="Pfam" id="PF07969"/>
    </source>
</evidence>
<feature type="domain" description="Amidohydrolase 3" evidence="4">
    <location>
        <begin position="714"/>
        <end position="896"/>
    </location>
</feature>
<keyword evidence="2" id="KW-0812">Transmembrane</keyword>
<evidence type="ECO:0000313" key="6">
    <source>
        <dbReference type="Proteomes" id="UP001058120"/>
    </source>
</evidence>
<dbReference type="Gene3D" id="2.30.40.10">
    <property type="entry name" value="Urease, subunit C, domain 1"/>
    <property type="match status" value="2"/>
</dbReference>
<proteinExistence type="predicted"/>
<evidence type="ECO:0000256" key="2">
    <source>
        <dbReference type="SAM" id="Phobius"/>
    </source>
</evidence>
<protein>
    <submittedName>
        <fullName evidence="5">Amidohydrolase family protein</fullName>
    </submittedName>
</protein>
<feature type="chain" id="PRO_5045150381" evidence="3">
    <location>
        <begin position="31"/>
        <end position="1129"/>
    </location>
</feature>
<keyword evidence="2" id="KW-0472">Membrane</keyword>
<dbReference type="Gene3D" id="3.20.20.140">
    <property type="entry name" value="Metal-dependent hydrolases"/>
    <property type="match status" value="3"/>
</dbReference>
<dbReference type="RefSeq" id="WP_334315221.1">
    <property type="nucleotide sequence ID" value="NZ_CP065938.1"/>
</dbReference>